<sequence>MMLKKVEREKTLGFKNRMTFKHILIALSRARSGKMTKHLKVSNKKSKRRKALTTRPRVRRQPTALIMKTNKTLRNLNKRVRRQINIHFIQQMTETLSNQNSL</sequence>
<keyword evidence="3" id="KW-1185">Reference proteome</keyword>
<organism evidence="2 3">
    <name type="scientific">Blattamonas nauphoetae</name>
    <dbReference type="NCBI Taxonomy" id="2049346"/>
    <lineage>
        <taxon>Eukaryota</taxon>
        <taxon>Metamonada</taxon>
        <taxon>Preaxostyla</taxon>
        <taxon>Oxymonadida</taxon>
        <taxon>Blattamonas</taxon>
    </lineage>
</organism>
<name>A0ABQ9X8T7_9EUKA</name>
<proteinExistence type="predicted"/>
<accession>A0ABQ9X8T7</accession>
<comment type="caution">
    <text evidence="2">The sequence shown here is derived from an EMBL/GenBank/DDBJ whole genome shotgun (WGS) entry which is preliminary data.</text>
</comment>
<protein>
    <submittedName>
        <fullName evidence="2">Uncharacterized protein</fullName>
    </submittedName>
</protein>
<evidence type="ECO:0000313" key="3">
    <source>
        <dbReference type="Proteomes" id="UP001281761"/>
    </source>
</evidence>
<evidence type="ECO:0000313" key="2">
    <source>
        <dbReference type="EMBL" id="KAK2947658.1"/>
    </source>
</evidence>
<reference evidence="2 3" key="1">
    <citation type="journal article" date="2022" name="bioRxiv">
        <title>Genomics of Preaxostyla Flagellates Illuminates Evolutionary Transitions and the Path Towards Mitochondrial Loss.</title>
        <authorList>
            <person name="Novak L.V.F."/>
            <person name="Treitli S.C."/>
            <person name="Pyrih J."/>
            <person name="Halakuc P."/>
            <person name="Pipaliya S.V."/>
            <person name="Vacek V."/>
            <person name="Brzon O."/>
            <person name="Soukal P."/>
            <person name="Eme L."/>
            <person name="Dacks J.B."/>
            <person name="Karnkowska A."/>
            <person name="Elias M."/>
            <person name="Hampl V."/>
        </authorList>
    </citation>
    <scope>NUCLEOTIDE SEQUENCE [LARGE SCALE GENOMIC DNA]</scope>
    <source>
        <strain evidence="2">NAU3</strain>
        <tissue evidence="2">Gut</tissue>
    </source>
</reference>
<dbReference type="EMBL" id="JARBJD010000194">
    <property type="protein sequence ID" value="KAK2947658.1"/>
    <property type="molecule type" value="Genomic_DNA"/>
</dbReference>
<evidence type="ECO:0000256" key="1">
    <source>
        <dbReference type="SAM" id="MobiDB-lite"/>
    </source>
</evidence>
<gene>
    <name evidence="2" type="ORF">BLNAU_17410</name>
</gene>
<feature type="region of interest" description="Disordered" evidence="1">
    <location>
        <begin position="35"/>
        <end position="59"/>
    </location>
</feature>
<dbReference type="Proteomes" id="UP001281761">
    <property type="component" value="Unassembled WGS sequence"/>
</dbReference>